<gene>
    <name evidence="2" type="ORF">PTTG_11570</name>
</gene>
<reference evidence="3 4" key="3">
    <citation type="journal article" date="2017" name="G3 (Bethesda)">
        <title>Comparative analysis highlights variable genome content of wheat rusts and divergence of the mating loci.</title>
        <authorList>
            <person name="Cuomo C.A."/>
            <person name="Bakkeren G."/>
            <person name="Khalil H.B."/>
            <person name="Panwar V."/>
            <person name="Joly D."/>
            <person name="Linning R."/>
            <person name="Sakthikumar S."/>
            <person name="Song X."/>
            <person name="Adiconis X."/>
            <person name="Fan L."/>
            <person name="Goldberg J.M."/>
            <person name="Levin J.Z."/>
            <person name="Young S."/>
            <person name="Zeng Q."/>
            <person name="Anikster Y."/>
            <person name="Bruce M."/>
            <person name="Wang M."/>
            <person name="Yin C."/>
            <person name="McCallum B."/>
            <person name="Szabo L.J."/>
            <person name="Hulbert S."/>
            <person name="Chen X."/>
            <person name="Fellers J.P."/>
        </authorList>
    </citation>
    <scope>NUCLEOTIDE SEQUENCE</scope>
    <source>
        <strain evidence="4">Isolate 1-1 / race 1 (BBBD)</strain>
        <strain evidence="3">isolate 1-1 / race 1 (BBBD)</strain>
    </source>
</reference>
<dbReference type="VEuPathDB" id="FungiDB:PTTG_11570"/>
<reference evidence="3" key="4">
    <citation type="submission" date="2025-05" db="UniProtKB">
        <authorList>
            <consortium name="EnsemblFungi"/>
        </authorList>
    </citation>
    <scope>IDENTIFICATION</scope>
    <source>
        <strain evidence="3">isolate 1-1 / race 1 (BBBD)</strain>
    </source>
</reference>
<reference evidence="2" key="2">
    <citation type="submission" date="2016-05" db="EMBL/GenBank/DDBJ databases">
        <title>Comparative analysis highlights variable genome content of wheat rusts and divergence of the mating loci.</title>
        <authorList>
            <person name="Cuomo C.A."/>
            <person name="Bakkeren G."/>
            <person name="Szabo L."/>
            <person name="Khalil H."/>
            <person name="Joly D."/>
            <person name="Goldberg J."/>
            <person name="Young S."/>
            <person name="Zeng Q."/>
            <person name="Fellers J."/>
        </authorList>
    </citation>
    <scope>NUCLEOTIDE SEQUENCE [LARGE SCALE GENOMIC DNA]</scope>
    <source>
        <strain evidence="2">1-1 BBBD Race 1</strain>
    </source>
</reference>
<proteinExistence type="predicted"/>
<evidence type="ECO:0000256" key="1">
    <source>
        <dbReference type="SAM" id="MobiDB-lite"/>
    </source>
</evidence>
<feature type="compositionally biased region" description="Basic residues" evidence="1">
    <location>
        <begin position="101"/>
        <end position="110"/>
    </location>
</feature>
<sequence>HTHTHTHTLLHPTDADPHSYVPEDMAFEEADLWDECSADAADYTPVDFSTDVLRHSKVKLTWDSEDPLRTKYTRLNTQKLAQEELDQLDFARFIAPPSVPTRRRRTRSGRPRAGASCAPSSASMPAPQRPSTSTRSSRSPSSPASSTGPRPRLPPSPD</sequence>
<dbReference type="EMBL" id="ADAS02012440">
    <property type="protein sequence ID" value="OAV84771.1"/>
    <property type="molecule type" value="Genomic_DNA"/>
</dbReference>
<dbReference type="InterPro" id="IPR039754">
    <property type="entry name" value="Esf1"/>
</dbReference>
<evidence type="ECO:0000313" key="2">
    <source>
        <dbReference type="EMBL" id="OAV84771.1"/>
    </source>
</evidence>
<reference evidence="2" key="1">
    <citation type="submission" date="2009-11" db="EMBL/GenBank/DDBJ databases">
        <authorList>
            <consortium name="The Broad Institute Genome Sequencing Platform"/>
            <person name="Ward D."/>
            <person name="Feldgarden M."/>
            <person name="Earl A."/>
            <person name="Young S.K."/>
            <person name="Zeng Q."/>
            <person name="Koehrsen M."/>
            <person name="Alvarado L."/>
            <person name="Berlin A."/>
            <person name="Bochicchio J."/>
            <person name="Borenstein D."/>
            <person name="Chapman S.B."/>
            <person name="Chen Z."/>
            <person name="Engels R."/>
            <person name="Freedman E."/>
            <person name="Gellesch M."/>
            <person name="Goldberg J."/>
            <person name="Griggs A."/>
            <person name="Gujja S."/>
            <person name="Heilman E."/>
            <person name="Heiman D."/>
            <person name="Hepburn T."/>
            <person name="Howarth C."/>
            <person name="Jen D."/>
            <person name="Larson L."/>
            <person name="Lewis B."/>
            <person name="Mehta T."/>
            <person name="Park D."/>
            <person name="Pearson M."/>
            <person name="Roberts A."/>
            <person name="Saif S."/>
            <person name="Shea T."/>
            <person name="Shenoy N."/>
            <person name="Sisk P."/>
            <person name="Stolte C."/>
            <person name="Sykes S."/>
            <person name="Thomson T."/>
            <person name="Walk T."/>
            <person name="White J."/>
            <person name="Yandava C."/>
            <person name="Izard J."/>
            <person name="Baranova O.V."/>
            <person name="Blanton J.M."/>
            <person name="Tanner A.C."/>
            <person name="Dewhirst F.E."/>
            <person name="Haas B."/>
            <person name="Nusbaum C."/>
            <person name="Birren B."/>
        </authorList>
    </citation>
    <scope>NUCLEOTIDE SEQUENCE [LARGE SCALE GENOMIC DNA]</scope>
    <source>
        <strain evidence="2">1-1 BBBD Race 1</strain>
    </source>
</reference>
<evidence type="ECO:0000313" key="3">
    <source>
        <dbReference type="EnsemblFungi" id="PTTG_11570-t43_1-p1"/>
    </source>
</evidence>
<feature type="region of interest" description="Disordered" evidence="1">
    <location>
        <begin position="96"/>
        <end position="158"/>
    </location>
</feature>
<dbReference type="EnsemblFungi" id="PTTG_11570-t43_1">
    <property type="protein sequence ID" value="PTTG_11570-t43_1-p1"/>
    <property type="gene ID" value="PTTG_11570"/>
</dbReference>
<dbReference type="PANTHER" id="PTHR12202:SF0">
    <property type="entry name" value="ESF1 HOMOLOG"/>
    <property type="match status" value="1"/>
</dbReference>
<dbReference type="AlphaFoldDB" id="A0A180FWJ7"/>
<keyword evidence="4" id="KW-1185">Reference proteome</keyword>
<feature type="non-terminal residue" evidence="2">
    <location>
        <position position="1"/>
    </location>
</feature>
<feature type="compositionally biased region" description="Low complexity" evidence="1">
    <location>
        <begin position="111"/>
        <end position="150"/>
    </location>
</feature>
<name>A0A180FWJ7_PUCT1</name>
<accession>A0A180FWJ7</accession>
<feature type="non-terminal residue" evidence="2">
    <location>
        <position position="158"/>
    </location>
</feature>
<evidence type="ECO:0000313" key="4">
    <source>
        <dbReference type="Proteomes" id="UP000005240"/>
    </source>
</evidence>
<organism evidence="2">
    <name type="scientific">Puccinia triticina (isolate 1-1 / race 1 (BBBD))</name>
    <name type="common">Brown leaf rust fungus</name>
    <dbReference type="NCBI Taxonomy" id="630390"/>
    <lineage>
        <taxon>Eukaryota</taxon>
        <taxon>Fungi</taxon>
        <taxon>Dikarya</taxon>
        <taxon>Basidiomycota</taxon>
        <taxon>Pucciniomycotina</taxon>
        <taxon>Pucciniomycetes</taxon>
        <taxon>Pucciniales</taxon>
        <taxon>Pucciniaceae</taxon>
        <taxon>Puccinia</taxon>
    </lineage>
</organism>
<dbReference type="GO" id="GO:0003723">
    <property type="term" value="F:RNA binding"/>
    <property type="evidence" value="ECO:0007669"/>
    <property type="project" value="TreeGrafter"/>
</dbReference>
<dbReference type="OrthoDB" id="431825at2759"/>
<protein>
    <submittedName>
        <fullName evidence="2 3">Uncharacterized protein</fullName>
    </submittedName>
</protein>
<dbReference type="GO" id="GO:0006364">
    <property type="term" value="P:rRNA processing"/>
    <property type="evidence" value="ECO:0007669"/>
    <property type="project" value="InterPro"/>
</dbReference>
<dbReference type="Proteomes" id="UP000005240">
    <property type="component" value="Unassembled WGS sequence"/>
</dbReference>
<dbReference type="PANTHER" id="PTHR12202">
    <property type="entry name" value="ESF1 HOMOLOG"/>
    <property type="match status" value="1"/>
</dbReference>